<sequence>MLGSLALIFHLKFRMQFHLFFIYIINLLVLFKIKIIGRVSEEK</sequence>
<evidence type="ECO:0000313" key="2">
    <source>
        <dbReference type="EMBL" id="KXA24902.1"/>
    </source>
</evidence>
<dbReference type="Proteomes" id="UP000070401">
    <property type="component" value="Unassembled WGS sequence"/>
</dbReference>
<dbReference type="PATRIC" id="fig|851.8.peg.406"/>
<feature type="transmembrane region" description="Helical" evidence="1">
    <location>
        <begin position="15"/>
        <end position="33"/>
    </location>
</feature>
<accession>A0A133P8L4</accession>
<evidence type="ECO:0000256" key="1">
    <source>
        <dbReference type="SAM" id="Phobius"/>
    </source>
</evidence>
<keyword evidence="1" id="KW-0812">Transmembrane</keyword>
<evidence type="ECO:0000313" key="3">
    <source>
        <dbReference type="Proteomes" id="UP000070401"/>
    </source>
</evidence>
<comment type="caution">
    <text evidence="2">The sequence shown here is derived from an EMBL/GenBank/DDBJ whole genome shotgun (WGS) entry which is preliminary data.</text>
</comment>
<keyword evidence="1" id="KW-1133">Transmembrane helix</keyword>
<dbReference type="EMBL" id="LRPY01000037">
    <property type="protein sequence ID" value="KXA24902.1"/>
    <property type="molecule type" value="Genomic_DNA"/>
</dbReference>
<keyword evidence="3" id="KW-1185">Reference proteome</keyword>
<protein>
    <submittedName>
        <fullName evidence="2">Uncharacterized protein</fullName>
    </submittedName>
</protein>
<reference evidence="3" key="1">
    <citation type="submission" date="2016-01" db="EMBL/GenBank/DDBJ databases">
        <authorList>
            <person name="Mitreva M."/>
            <person name="Pepin K.H."/>
            <person name="Mihindukulasuriya K.A."/>
            <person name="Fulton R."/>
            <person name="Fronick C."/>
            <person name="O'Laughlin M."/>
            <person name="Miner T."/>
            <person name="Herter B."/>
            <person name="Rosa B.A."/>
            <person name="Cordes M."/>
            <person name="Tomlinson C."/>
            <person name="Wollam A."/>
            <person name="Palsikar V.B."/>
            <person name="Mardis E.R."/>
            <person name="Wilson R.K."/>
        </authorList>
    </citation>
    <scope>NUCLEOTIDE SEQUENCE [LARGE SCALE GENOMIC DNA]</scope>
    <source>
        <strain evidence="3">MJR7757B</strain>
    </source>
</reference>
<organism evidence="2 3">
    <name type="scientific">Fusobacterium nucleatum</name>
    <dbReference type="NCBI Taxonomy" id="851"/>
    <lineage>
        <taxon>Bacteria</taxon>
        <taxon>Fusobacteriati</taxon>
        <taxon>Fusobacteriota</taxon>
        <taxon>Fusobacteriia</taxon>
        <taxon>Fusobacteriales</taxon>
        <taxon>Fusobacteriaceae</taxon>
        <taxon>Fusobacterium</taxon>
    </lineage>
</organism>
<dbReference type="AlphaFoldDB" id="A0A133P8L4"/>
<proteinExistence type="predicted"/>
<keyword evidence="1" id="KW-0472">Membrane</keyword>
<name>A0A133P8L4_FUSNU</name>
<gene>
    <name evidence="2" type="ORF">HMPREF3221_00405</name>
</gene>